<dbReference type="GO" id="GO:0031410">
    <property type="term" value="C:cytoplasmic vesicle"/>
    <property type="evidence" value="ECO:0007669"/>
    <property type="project" value="UniProtKB-KW"/>
</dbReference>
<protein>
    <submittedName>
        <fullName evidence="5">NBR1</fullName>
    </submittedName>
</protein>
<keyword evidence="2" id="KW-0968">Cytoplasmic vesicle</keyword>
<dbReference type="SUPFAM" id="SSF54277">
    <property type="entry name" value="CAD &amp; PB1 domains"/>
    <property type="match status" value="1"/>
</dbReference>
<dbReference type="InterPro" id="IPR013783">
    <property type="entry name" value="Ig-like_fold"/>
</dbReference>
<dbReference type="InterPro" id="IPR032350">
    <property type="entry name" value="Nbr1_FW"/>
</dbReference>
<evidence type="ECO:0000256" key="3">
    <source>
        <dbReference type="SAM" id="MobiDB-lite"/>
    </source>
</evidence>
<dbReference type="Pfam" id="PF24932">
    <property type="entry name" value="UBA_NBR1_C"/>
    <property type="match status" value="1"/>
</dbReference>
<evidence type="ECO:0000259" key="4">
    <source>
        <dbReference type="PROSITE" id="PS50030"/>
    </source>
</evidence>
<dbReference type="Gene3D" id="3.10.20.90">
    <property type="entry name" value="Phosphatidylinositol 3-kinase Catalytic Subunit, Chain A, domain 1"/>
    <property type="match status" value="1"/>
</dbReference>
<dbReference type="Pfam" id="PF16158">
    <property type="entry name" value="N_BRCA1_IG"/>
    <property type="match status" value="1"/>
</dbReference>
<feature type="region of interest" description="Disordered" evidence="3">
    <location>
        <begin position="134"/>
        <end position="157"/>
    </location>
</feature>
<gene>
    <name evidence="5" type="ORF">LUZ62_046370</name>
</gene>
<evidence type="ECO:0000256" key="1">
    <source>
        <dbReference type="ARBA" id="ARBA00004419"/>
    </source>
</evidence>
<feature type="compositionally biased region" description="Polar residues" evidence="3">
    <location>
        <begin position="443"/>
        <end position="453"/>
    </location>
</feature>
<dbReference type="PANTHER" id="PTHR20930">
    <property type="entry name" value="OVARIAN CARCINOMA ANTIGEN CA125-RELATED"/>
    <property type="match status" value="1"/>
</dbReference>
<feature type="compositionally biased region" description="Polar residues" evidence="3">
    <location>
        <begin position="142"/>
        <end position="152"/>
    </location>
</feature>
<dbReference type="Gene3D" id="2.60.40.10">
    <property type="entry name" value="Immunoglobulins"/>
    <property type="match status" value="1"/>
</dbReference>
<proteinExistence type="predicted"/>
<feature type="domain" description="UBA" evidence="4">
    <location>
        <begin position="481"/>
        <end position="520"/>
    </location>
</feature>
<dbReference type="InterPro" id="IPR056893">
    <property type="entry name" value="UBA_Nbr1_C"/>
</dbReference>
<dbReference type="PROSITE" id="PS50030">
    <property type="entry name" value="UBA"/>
    <property type="match status" value="1"/>
</dbReference>
<dbReference type="InterPro" id="IPR015940">
    <property type="entry name" value="UBA"/>
</dbReference>
<dbReference type="CDD" id="cd14947">
    <property type="entry name" value="NBR1_like"/>
    <property type="match status" value="1"/>
</dbReference>
<comment type="subcellular location">
    <subcellularLocation>
        <location evidence="1">Cytoplasmic vesicle</location>
        <location evidence="1">Autophagosome</location>
    </subcellularLocation>
</comment>
<comment type="caution">
    <text evidence="5">The sequence shown here is derived from an EMBL/GenBank/DDBJ whole genome shotgun (WGS) entry which is preliminary data.</text>
</comment>
<keyword evidence="6" id="KW-1185">Reference proteome</keyword>
<reference evidence="5" key="1">
    <citation type="submission" date="2022-08" db="EMBL/GenBank/DDBJ databases">
        <authorList>
            <person name="Marques A."/>
        </authorList>
    </citation>
    <scope>NUCLEOTIDE SEQUENCE</scope>
    <source>
        <strain evidence="5">RhyPub2mFocal</strain>
        <tissue evidence="5">Leaves</tissue>
    </source>
</reference>
<organism evidence="5 6">
    <name type="scientific">Rhynchospora pubera</name>
    <dbReference type="NCBI Taxonomy" id="906938"/>
    <lineage>
        <taxon>Eukaryota</taxon>
        <taxon>Viridiplantae</taxon>
        <taxon>Streptophyta</taxon>
        <taxon>Embryophyta</taxon>
        <taxon>Tracheophyta</taxon>
        <taxon>Spermatophyta</taxon>
        <taxon>Magnoliopsida</taxon>
        <taxon>Liliopsida</taxon>
        <taxon>Poales</taxon>
        <taxon>Cyperaceae</taxon>
        <taxon>Cyperoideae</taxon>
        <taxon>Rhynchosporeae</taxon>
        <taxon>Rhynchospora</taxon>
    </lineage>
</organism>
<evidence type="ECO:0000256" key="2">
    <source>
        <dbReference type="ARBA" id="ARBA00023329"/>
    </source>
</evidence>
<dbReference type="Pfam" id="PF00564">
    <property type="entry name" value="PB1"/>
    <property type="match status" value="1"/>
</dbReference>
<sequence>MNLAQLRTKIRECFNITPEKVFNLTYIDEDGDTVLLGDDADLHDAAIKQGLNPLRIDNKLKHNSSPPQNTFSKINSDPIRAVMMSTVNDAAIKQGLNPLRIDIKLKHNSSPPQNPLSKINSDPTRAAMMSTVNDTNQKRKITSVQESSTPCDQQLPGKFPRQAQVEPTLMHAQPNWGSGLGPRQQMLLRNSFVGGQLSPATLPIMGGQVEPMFVGHSSKPNGDKCEVCGANLTVRCYKIKGKYDVCSFCYNRMVACCEGFTTPSFNSKIKSNPFASYDLVMPKDQIYFSRTYARYRGVLFGTQDCRVQDITIPVGTRLAPNTPFKKIWRVICTRRLPYGTRLVKLCGTYGFSTPWDVALEIPRPVLPVQESIDVSLDLKAPSFPGKYFAWYSLADSSEFGEPFLVAVHVVANLSASQNATINNVTTESLSSNAATKNHAINVKPTTDTKNNKVINKPEEPVSSHPAGNSGKQVVVIEEGDDGLEKTVEKLVEMGYIDKDLNRKVLRTNNNYDLGLAIDALECIHKDSPKDD</sequence>
<name>A0AAV8FNN1_9POAL</name>
<dbReference type="EMBL" id="JAMFTS010000002">
    <property type="protein sequence ID" value="KAJ4795124.1"/>
    <property type="molecule type" value="Genomic_DNA"/>
</dbReference>
<evidence type="ECO:0000313" key="5">
    <source>
        <dbReference type="EMBL" id="KAJ4795124.1"/>
    </source>
</evidence>
<evidence type="ECO:0000313" key="6">
    <source>
        <dbReference type="Proteomes" id="UP001140206"/>
    </source>
</evidence>
<dbReference type="Proteomes" id="UP001140206">
    <property type="component" value="Chromosome 2"/>
</dbReference>
<accession>A0AAV8FNN1</accession>
<dbReference type="InterPro" id="IPR000270">
    <property type="entry name" value="PB1_dom"/>
</dbReference>
<dbReference type="Gene3D" id="1.10.8.10">
    <property type="entry name" value="DNA helicase RuvA subunit, C-terminal domain"/>
    <property type="match status" value="1"/>
</dbReference>
<feature type="region of interest" description="Disordered" evidence="3">
    <location>
        <begin position="443"/>
        <end position="468"/>
    </location>
</feature>
<dbReference type="PANTHER" id="PTHR20930:SF0">
    <property type="entry name" value="PROTEIN ILRUN"/>
    <property type="match status" value="1"/>
</dbReference>
<dbReference type="GO" id="GO:0005776">
    <property type="term" value="C:autophagosome"/>
    <property type="evidence" value="ECO:0007669"/>
    <property type="project" value="UniProtKB-SubCell"/>
</dbReference>
<dbReference type="AlphaFoldDB" id="A0AAV8FNN1"/>